<feature type="chain" id="PRO_5040992965" evidence="1">
    <location>
        <begin position="28"/>
        <end position="209"/>
    </location>
</feature>
<dbReference type="EMBL" id="BSDP01000001">
    <property type="protein sequence ID" value="GLI28447.1"/>
    <property type="molecule type" value="Genomic_DNA"/>
</dbReference>
<sequence>MNRPLASAMAAALLAVMVMGTGTAAWAAEDDTFEYSGPTVVTEELTEAEAGVGSDEPPPGMVPTPIEEVQLPTCIACIGGAGTQTQKVSGPIRFNKKFVRYLTGAWVYSTGYTWSSSTTVSSTLTASIGVTAQGASSSIGVSSSKTQTYSISVNIYANKSKLSKLGLYSDFNRYYVRSRSYVGTSYSAWKYAYLYSPLANQYLITTYKS</sequence>
<organism evidence="2 3">
    <name type="scientific">Agromyces rhizosphaerae</name>
    <dbReference type="NCBI Taxonomy" id="88374"/>
    <lineage>
        <taxon>Bacteria</taxon>
        <taxon>Bacillati</taxon>
        <taxon>Actinomycetota</taxon>
        <taxon>Actinomycetes</taxon>
        <taxon>Micrococcales</taxon>
        <taxon>Microbacteriaceae</taxon>
        <taxon>Agromyces</taxon>
    </lineage>
</organism>
<reference evidence="2" key="1">
    <citation type="submission" date="2022-12" db="EMBL/GenBank/DDBJ databases">
        <title>Reference genome sequencing for broad-spectrum identification of bacterial and archaeal isolates by mass spectrometry.</title>
        <authorList>
            <person name="Sekiguchi Y."/>
            <person name="Tourlousse D.M."/>
        </authorList>
    </citation>
    <scope>NUCLEOTIDE SEQUENCE</scope>
    <source>
        <strain evidence="2">14</strain>
    </source>
</reference>
<protein>
    <submittedName>
        <fullName evidence="2">Uncharacterized protein</fullName>
    </submittedName>
</protein>
<keyword evidence="1" id="KW-0732">Signal</keyword>
<evidence type="ECO:0000313" key="3">
    <source>
        <dbReference type="Proteomes" id="UP001144396"/>
    </source>
</evidence>
<name>A0A9W6D092_9MICO</name>
<dbReference type="Proteomes" id="UP001144396">
    <property type="component" value="Unassembled WGS sequence"/>
</dbReference>
<evidence type="ECO:0000313" key="2">
    <source>
        <dbReference type="EMBL" id="GLI28447.1"/>
    </source>
</evidence>
<comment type="caution">
    <text evidence="2">The sequence shown here is derived from an EMBL/GenBank/DDBJ whole genome shotgun (WGS) entry which is preliminary data.</text>
</comment>
<proteinExistence type="predicted"/>
<feature type="signal peptide" evidence="1">
    <location>
        <begin position="1"/>
        <end position="27"/>
    </location>
</feature>
<gene>
    <name evidence="2" type="ORF">ARHIZOSPH14_26890</name>
</gene>
<dbReference type="RefSeq" id="WP_281885838.1">
    <property type="nucleotide sequence ID" value="NZ_BSDP01000001.1"/>
</dbReference>
<evidence type="ECO:0000256" key="1">
    <source>
        <dbReference type="SAM" id="SignalP"/>
    </source>
</evidence>
<dbReference type="AlphaFoldDB" id="A0A9W6D092"/>
<accession>A0A9W6D092</accession>
<keyword evidence="3" id="KW-1185">Reference proteome</keyword>